<dbReference type="NCBIfam" id="TIGR00115">
    <property type="entry name" value="tig"/>
    <property type="match status" value="1"/>
</dbReference>
<dbReference type="GO" id="GO:0044183">
    <property type="term" value="F:protein folding chaperone"/>
    <property type="evidence" value="ECO:0007669"/>
    <property type="project" value="TreeGrafter"/>
</dbReference>
<keyword evidence="18" id="KW-1185">Reference proteome</keyword>
<evidence type="ECO:0000313" key="18">
    <source>
        <dbReference type="Proteomes" id="UP000625210"/>
    </source>
</evidence>
<reference evidence="17" key="2">
    <citation type="submission" date="2020-09" db="EMBL/GenBank/DDBJ databases">
        <authorList>
            <person name="Sun Q."/>
            <person name="Zhou Y."/>
        </authorList>
    </citation>
    <scope>NUCLEOTIDE SEQUENCE</scope>
    <source>
        <strain evidence="17">CGMCC 1.15179</strain>
    </source>
</reference>
<evidence type="ECO:0000256" key="12">
    <source>
        <dbReference type="HAMAP-Rule" id="MF_00303"/>
    </source>
</evidence>
<gene>
    <name evidence="12 17" type="primary">tig</name>
    <name evidence="17" type="ORF">GCM10011571_20040</name>
</gene>
<comment type="function">
    <text evidence="10 12">Involved in protein export. Acts as a chaperone by maintaining the newly synthesized protein in an open conformation. Functions as a peptidyl-prolyl cis-trans isomerase.</text>
</comment>
<keyword evidence="6 12" id="KW-0697">Rotamase</keyword>
<evidence type="ECO:0000313" key="17">
    <source>
        <dbReference type="EMBL" id="GGE18206.1"/>
    </source>
</evidence>
<comment type="catalytic activity">
    <reaction evidence="1 12 13">
        <text>[protein]-peptidylproline (omega=180) = [protein]-peptidylproline (omega=0)</text>
        <dbReference type="Rhea" id="RHEA:16237"/>
        <dbReference type="Rhea" id="RHEA-COMP:10747"/>
        <dbReference type="Rhea" id="RHEA-COMP:10748"/>
        <dbReference type="ChEBI" id="CHEBI:83833"/>
        <dbReference type="ChEBI" id="CHEBI:83834"/>
        <dbReference type="EC" id="5.2.1.8"/>
    </reaction>
</comment>
<evidence type="ECO:0000256" key="13">
    <source>
        <dbReference type="PROSITE-ProRule" id="PRU00277"/>
    </source>
</evidence>
<dbReference type="Pfam" id="PF05698">
    <property type="entry name" value="Trigger_C"/>
    <property type="match status" value="1"/>
</dbReference>
<dbReference type="InterPro" id="IPR027304">
    <property type="entry name" value="Trigger_fact/SurA_dom_sf"/>
</dbReference>
<dbReference type="GO" id="GO:0003755">
    <property type="term" value="F:peptidyl-prolyl cis-trans isomerase activity"/>
    <property type="evidence" value="ECO:0007669"/>
    <property type="project" value="UniProtKB-UniRule"/>
</dbReference>
<sequence>MKATWEKTEKNQGVLTVEVEPEKLDKALDQAFRKVVKKVSVPGFRKGKVPRPIFEKRFGVESLYQDALDILLPEVYPEAVDEAGIEPVDRPEIDVEQLEKGQPFVFKAIVTVKPEVKLGEYKGLEVPEKDFSVSAEDVDAELKRMQERQGQLVAVEDGKAENKDRVIIDFEGFIDGEPFEGGKAERYTLELGSGQFIPGFEDQVVGMGVGEEKDVVVTFPEEYHAEELAGKEATFKVKLHEIKRLELPELDDEFAQDVSEFDTLDELKQDIENKLKESKKQEEENYRRNTLVEKAAENAEIDLPEVMIENEIDHMMGHFEQQLRMQGLTLDQYAQFTGQEKEALREQFKEDAEKKVRANLVLEKIAEEENIEVTDAEVDEEIKKLAEQMDRDEKEVRRLLEAQGGLEQVKNELRTRKTIDLLVSNSKNAA</sequence>
<dbReference type="RefSeq" id="WP_188647747.1">
    <property type="nucleotide sequence ID" value="NZ_BMHQ01000006.1"/>
</dbReference>
<evidence type="ECO:0000256" key="15">
    <source>
        <dbReference type="SAM" id="Coils"/>
    </source>
</evidence>
<feature type="coiled-coil region" evidence="15">
    <location>
        <begin position="375"/>
        <end position="402"/>
    </location>
</feature>
<dbReference type="AlphaFoldDB" id="A0A8J2VGR5"/>
<dbReference type="GO" id="GO:0051083">
    <property type="term" value="P:'de novo' cotranslational protein folding"/>
    <property type="evidence" value="ECO:0007669"/>
    <property type="project" value="TreeGrafter"/>
</dbReference>
<dbReference type="InterPro" id="IPR037041">
    <property type="entry name" value="Trigger_fac_C_sf"/>
</dbReference>
<evidence type="ECO:0000256" key="4">
    <source>
        <dbReference type="ARBA" id="ARBA00016902"/>
    </source>
</evidence>
<dbReference type="PANTHER" id="PTHR30560">
    <property type="entry name" value="TRIGGER FACTOR CHAPERONE AND PEPTIDYL-PROLYL CIS/TRANS ISOMERASE"/>
    <property type="match status" value="1"/>
</dbReference>
<dbReference type="HAMAP" id="MF_00303">
    <property type="entry name" value="Trigger_factor_Tig"/>
    <property type="match status" value="1"/>
</dbReference>
<evidence type="ECO:0000256" key="1">
    <source>
        <dbReference type="ARBA" id="ARBA00000971"/>
    </source>
</evidence>
<keyword evidence="15" id="KW-0175">Coiled coil</keyword>
<dbReference type="InterPro" id="IPR008881">
    <property type="entry name" value="Trigger_fac_ribosome-bd_bac"/>
</dbReference>
<name>A0A8J2VGR5_9BACL</name>
<dbReference type="PROSITE" id="PS50059">
    <property type="entry name" value="FKBP_PPIASE"/>
    <property type="match status" value="1"/>
</dbReference>
<organism evidence="17 18">
    <name type="scientific">Marinithermofilum abyssi</name>
    <dbReference type="NCBI Taxonomy" id="1571185"/>
    <lineage>
        <taxon>Bacteria</taxon>
        <taxon>Bacillati</taxon>
        <taxon>Bacillota</taxon>
        <taxon>Bacilli</taxon>
        <taxon>Bacillales</taxon>
        <taxon>Thermoactinomycetaceae</taxon>
        <taxon>Marinithermofilum</taxon>
    </lineage>
</organism>
<dbReference type="Gene3D" id="1.10.3120.10">
    <property type="entry name" value="Trigger factor, C-terminal domain"/>
    <property type="match status" value="1"/>
</dbReference>
<dbReference type="Gene3D" id="3.30.70.1050">
    <property type="entry name" value="Trigger factor ribosome-binding domain"/>
    <property type="match status" value="1"/>
</dbReference>
<evidence type="ECO:0000256" key="10">
    <source>
        <dbReference type="ARBA" id="ARBA00024849"/>
    </source>
</evidence>
<evidence type="ECO:0000256" key="9">
    <source>
        <dbReference type="ARBA" id="ARBA00023306"/>
    </source>
</evidence>
<accession>A0A8J2VGR5</accession>
<dbReference type="EC" id="5.2.1.8" evidence="3 12"/>
<dbReference type="PANTHER" id="PTHR30560:SF3">
    <property type="entry name" value="TRIGGER FACTOR-LIKE PROTEIN TIG, CHLOROPLASTIC"/>
    <property type="match status" value="1"/>
</dbReference>
<evidence type="ECO:0000256" key="5">
    <source>
        <dbReference type="ARBA" id="ARBA00022618"/>
    </source>
</evidence>
<comment type="similarity">
    <text evidence="2 12 14">Belongs to the FKBP-type PPIase family. Tig subfamily.</text>
</comment>
<dbReference type="PIRSF" id="PIRSF003095">
    <property type="entry name" value="Trigger_factor"/>
    <property type="match status" value="1"/>
</dbReference>
<reference evidence="17" key="1">
    <citation type="journal article" date="2014" name="Int. J. Syst. Evol. Microbiol.">
        <title>Complete genome sequence of Corynebacterium casei LMG S-19264T (=DSM 44701T), isolated from a smear-ripened cheese.</title>
        <authorList>
            <consortium name="US DOE Joint Genome Institute (JGI-PGF)"/>
            <person name="Walter F."/>
            <person name="Albersmeier A."/>
            <person name="Kalinowski J."/>
            <person name="Ruckert C."/>
        </authorList>
    </citation>
    <scope>NUCLEOTIDE SEQUENCE</scope>
    <source>
        <strain evidence="17">CGMCC 1.15179</strain>
    </source>
</reference>
<dbReference type="Pfam" id="PF00254">
    <property type="entry name" value="FKBP_C"/>
    <property type="match status" value="1"/>
</dbReference>
<dbReference type="Proteomes" id="UP000625210">
    <property type="component" value="Unassembled WGS sequence"/>
</dbReference>
<proteinExistence type="inferred from homology"/>
<dbReference type="EMBL" id="BMHQ01000006">
    <property type="protein sequence ID" value="GGE18206.1"/>
    <property type="molecule type" value="Genomic_DNA"/>
</dbReference>
<dbReference type="Pfam" id="PF05697">
    <property type="entry name" value="Trigger_N"/>
    <property type="match status" value="1"/>
</dbReference>
<dbReference type="InterPro" id="IPR005215">
    <property type="entry name" value="Trig_fac"/>
</dbReference>
<evidence type="ECO:0000256" key="7">
    <source>
        <dbReference type="ARBA" id="ARBA00023186"/>
    </source>
</evidence>
<dbReference type="InterPro" id="IPR001179">
    <property type="entry name" value="PPIase_FKBP_dom"/>
</dbReference>
<evidence type="ECO:0000256" key="8">
    <source>
        <dbReference type="ARBA" id="ARBA00023235"/>
    </source>
</evidence>
<dbReference type="GO" id="GO:0015031">
    <property type="term" value="P:protein transport"/>
    <property type="evidence" value="ECO:0007669"/>
    <property type="project" value="UniProtKB-UniRule"/>
</dbReference>
<evidence type="ECO:0000259" key="16">
    <source>
        <dbReference type="PROSITE" id="PS50059"/>
    </source>
</evidence>
<keyword evidence="5 12" id="KW-0132">Cell division</keyword>
<dbReference type="SUPFAM" id="SSF102735">
    <property type="entry name" value="Trigger factor ribosome-binding domain"/>
    <property type="match status" value="1"/>
</dbReference>
<dbReference type="InterPro" id="IPR046357">
    <property type="entry name" value="PPIase_dom_sf"/>
</dbReference>
<dbReference type="GO" id="GO:0005737">
    <property type="term" value="C:cytoplasm"/>
    <property type="evidence" value="ECO:0007669"/>
    <property type="project" value="UniProtKB-SubCell"/>
</dbReference>
<protein>
    <recommendedName>
        <fullName evidence="4 12">Trigger factor</fullName>
        <shortName evidence="12">TF</shortName>
        <ecNumber evidence="3 12">5.2.1.8</ecNumber>
    </recommendedName>
    <alternativeName>
        <fullName evidence="11 12">PPIase</fullName>
    </alternativeName>
</protein>
<keyword evidence="12" id="KW-0963">Cytoplasm</keyword>
<dbReference type="InterPro" id="IPR036611">
    <property type="entry name" value="Trigger_fac_ribosome-bd_sf"/>
</dbReference>
<dbReference type="InterPro" id="IPR008880">
    <property type="entry name" value="Trigger_fac_C"/>
</dbReference>
<feature type="coiled-coil region" evidence="15">
    <location>
        <begin position="261"/>
        <end position="288"/>
    </location>
</feature>
<dbReference type="GO" id="GO:0051301">
    <property type="term" value="P:cell division"/>
    <property type="evidence" value="ECO:0007669"/>
    <property type="project" value="UniProtKB-KW"/>
</dbReference>
<dbReference type="FunFam" id="3.10.50.40:FF:000001">
    <property type="entry name" value="Trigger factor"/>
    <property type="match status" value="1"/>
</dbReference>
<keyword evidence="7 12" id="KW-0143">Chaperone</keyword>
<comment type="subcellular location">
    <subcellularLocation>
        <location evidence="12">Cytoplasm</location>
    </subcellularLocation>
    <text evidence="12">About half TF is bound to the ribosome near the polypeptide exit tunnel while the other half is free in the cytoplasm.</text>
</comment>
<evidence type="ECO:0000256" key="14">
    <source>
        <dbReference type="RuleBase" id="RU003914"/>
    </source>
</evidence>
<dbReference type="SUPFAM" id="SSF54534">
    <property type="entry name" value="FKBP-like"/>
    <property type="match status" value="1"/>
</dbReference>
<feature type="domain" description="PPIase FKBP-type" evidence="16">
    <location>
        <begin position="163"/>
        <end position="248"/>
    </location>
</feature>
<dbReference type="SUPFAM" id="SSF109998">
    <property type="entry name" value="Triger factor/SurA peptide-binding domain-like"/>
    <property type="match status" value="1"/>
</dbReference>
<dbReference type="Gene3D" id="3.10.50.40">
    <property type="match status" value="1"/>
</dbReference>
<dbReference type="GO" id="GO:0043022">
    <property type="term" value="F:ribosome binding"/>
    <property type="evidence" value="ECO:0007669"/>
    <property type="project" value="TreeGrafter"/>
</dbReference>
<evidence type="ECO:0000256" key="2">
    <source>
        <dbReference type="ARBA" id="ARBA00005464"/>
    </source>
</evidence>
<evidence type="ECO:0000256" key="3">
    <source>
        <dbReference type="ARBA" id="ARBA00013194"/>
    </source>
</evidence>
<comment type="caution">
    <text evidence="17">The sequence shown here is derived from an EMBL/GenBank/DDBJ whole genome shotgun (WGS) entry which is preliminary data.</text>
</comment>
<keyword evidence="8 12" id="KW-0413">Isomerase</keyword>
<dbReference type="GO" id="GO:0043335">
    <property type="term" value="P:protein unfolding"/>
    <property type="evidence" value="ECO:0007669"/>
    <property type="project" value="TreeGrafter"/>
</dbReference>
<comment type="domain">
    <text evidence="12">Consists of 3 domains; the N-terminus binds the ribosome, the middle domain has PPIase activity, while the C-terminus has intrinsic chaperone activity on its own.</text>
</comment>
<evidence type="ECO:0000256" key="11">
    <source>
        <dbReference type="ARBA" id="ARBA00029986"/>
    </source>
</evidence>
<keyword evidence="9 12" id="KW-0131">Cell cycle</keyword>
<evidence type="ECO:0000256" key="6">
    <source>
        <dbReference type="ARBA" id="ARBA00023110"/>
    </source>
</evidence>